<dbReference type="AlphaFoldDB" id="A0A9J7KIR4"/>
<dbReference type="GeneID" id="118405531"/>
<keyword evidence="3 5" id="KW-0479">Metal-binding</keyword>
<name>A0A9J7KIR4_BRAFL</name>
<dbReference type="PRINTS" id="PR00385">
    <property type="entry name" value="P450"/>
</dbReference>
<dbReference type="GO" id="GO:0006082">
    <property type="term" value="P:organic acid metabolic process"/>
    <property type="evidence" value="ECO:0000318"/>
    <property type="project" value="GO_Central"/>
</dbReference>
<dbReference type="GO" id="GO:0008202">
    <property type="term" value="P:steroid metabolic process"/>
    <property type="evidence" value="ECO:0000318"/>
    <property type="project" value="GO_Central"/>
</dbReference>
<organism evidence="8 9">
    <name type="scientific">Branchiostoma floridae</name>
    <name type="common">Florida lancelet</name>
    <name type="synonym">Amphioxus</name>
    <dbReference type="NCBI Taxonomy" id="7739"/>
    <lineage>
        <taxon>Eukaryota</taxon>
        <taxon>Metazoa</taxon>
        <taxon>Chordata</taxon>
        <taxon>Cephalochordata</taxon>
        <taxon>Leptocardii</taxon>
        <taxon>Amphioxiformes</taxon>
        <taxon>Branchiostomatidae</taxon>
        <taxon>Branchiostoma</taxon>
    </lineage>
</organism>
<evidence type="ECO:0000256" key="7">
    <source>
        <dbReference type="SAM" id="Phobius"/>
    </source>
</evidence>
<comment type="similarity">
    <text evidence="2 6">Belongs to the cytochrome P450 family.</text>
</comment>
<dbReference type="FunFam" id="1.10.630.10:FF:000286">
    <property type="entry name" value="Uncharacterized protein"/>
    <property type="match status" value="1"/>
</dbReference>
<keyword evidence="7" id="KW-1133">Transmembrane helix</keyword>
<dbReference type="KEGG" id="bfo:118405531"/>
<keyword evidence="7" id="KW-0812">Transmembrane</keyword>
<dbReference type="GO" id="GO:0016712">
    <property type="term" value="F:oxidoreductase activity, acting on paired donors, with incorporation or reduction of molecular oxygen, reduced flavin or flavoprotein as one donor, and incorporation of one atom of oxygen"/>
    <property type="evidence" value="ECO:0000318"/>
    <property type="project" value="GO_Central"/>
</dbReference>
<proteinExistence type="inferred from homology"/>
<evidence type="ECO:0000256" key="2">
    <source>
        <dbReference type="ARBA" id="ARBA00010617"/>
    </source>
</evidence>
<evidence type="ECO:0000256" key="1">
    <source>
        <dbReference type="ARBA" id="ARBA00001971"/>
    </source>
</evidence>
<dbReference type="InterPro" id="IPR017972">
    <property type="entry name" value="Cyt_P450_CS"/>
</dbReference>
<protein>
    <submittedName>
        <fullName evidence="9">Cytochrome P450 2D4-like</fullName>
    </submittedName>
</protein>
<reference evidence="8" key="1">
    <citation type="journal article" date="2020" name="Nat. Ecol. Evol.">
        <title>Deeply conserved synteny resolves early events in vertebrate evolution.</title>
        <authorList>
            <person name="Simakov O."/>
            <person name="Marletaz F."/>
            <person name="Yue J.X."/>
            <person name="O'Connell B."/>
            <person name="Jenkins J."/>
            <person name="Brandt A."/>
            <person name="Calef R."/>
            <person name="Tung C.H."/>
            <person name="Huang T.K."/>
            <person name="Schmutz J."/>
            <person name="Satoh N."/>
            <person name="Yu J.K."/>
            <person name="Putnam N.H."/>
            <person name="Green R.E."/>
            <person name="Rokhsar D.S."/>
        </authorList>
    </citation>
    <scope>NUCLEOTIDE SEQUENCE [LARGE SCALE GENOMIC DNA]</scope>
    <source>
        <strain evidence="8">S238N-H82</strain>
    </source>
</reference>
<evidence type="ECO:0000256" key="5">
    <source>
        <dbReference type="PIRSR" id="PIRSR602401-1"/>
    </source>
</evidence>
<evidence type="ECO:0000256" key="3">
    <source>
        <dbReference type="ARBA" id="ARBA00022723"/>
    </source>
</evidence>
<dbReference type="Proteomes" id="UP000001554">
    <property type="component" value="Chromosome 18"/>
</dbReference>
<keyword evidence="7" id="KW-0472">Membrane</keyword>
<dbReference type="OrthoDB" id="1055148at2759"/>
<keyword evidence="6" id="KW-0503">Monooxygenase</keyword>
<dbReference type="GO" id="GO:0006805">
    <property type="term" value="P:xenobiotic metabolic process"/>
    <property type="evidence" value="ECO:0000318"/>
    <property type="project" value="GO_Central"/>
</dbReference>
<evidence type="ECO:0000256" key="6">
    <source>
        <dbReference type="RuleBase" id="RU000461"/>
    </source>
</evidence>
<dbReference type="OMA" id="WISESVQ"/>
<feature type="transmembrane region" description="Helical" evidence="7">
    <location>
        <begin position="20"/>
        <end position="40"/>
    </location>
</feature>
<evidence type="ECO:0000313" key="9">
    <source>
        <dbReference type="RefSeq" id="XP_035660928.1"/>
    </source>
</evidence>
<accession>A0A9J7KIR4</accession>
<dbReference type="SUPFAM" id="SSF48264">
    <property type="entry name" value="Cytochrome P450"/>
    <property type="match status" value="1"/>
</dbReference>
<reference evidence="9" key="2">
    <citation type="submission" date="2025-08" db="UniProtKB">
        <authorList>
            <consortium name="RefSeq"/>
        </authorList>
    </citation>
    <scope>IDENTIFICATION</scope>
    <source>
        <strain evidence="9">S238N-H82</strain>
        <tissue evidence="9">Testes</tissue>
    </source>
</reference>
<gene>
    <name evidence="9" type="primary">LOC118405531</name>
</gene>
<sequence length="557" mass="62300">MAAVVSWISESVQEIPQISGLTLQTCLVFFAAFLLTCALLRRPRNLPPYPAGHVPVLGHLLALGRAPLLKLTAWRRQYGDVFTVRMGMEDVVVLNGYTAVKDALVDRSELFASRPPNYLFDSSVGFGKGETFKFSNLFVLFILSNIGAARWGTGLKQRRRFATAALKHLGMKVGTGSVEDNIRQEASYVRATLTPSPHPSLPPSLCLYLCPSTIVDVTGARPTYNLQIAEYHGQPFAISNDMKVAVANVICSMAFGRRYGYEDETFRELSEAIRNLLAEIGSGQFISVFPLLRFVPGVNRACKEVLKHLSKIHEVLWDEIARHRENFDRENPRDFLDFCLLELEQREKVEGLTEENVLYMAQNLFLAGTDTTANTLLWSLLYMTLNPDIQNKVHEELDAVLGVPALSHRSQLPYVNACLLETLRIRTILPFAVPHATTKAVRTQGFDIPRGTQVLPNLYSLHMDPAFWPDPDRFDPGRFLDAEGNLINKPQSFMPFSGGRRVCLGEQLARMELFLFFSTLLQSFNFKTPEGAPAPNTDGVLGLTLVPHPFQLCAMPR</sequence>
<dbReference type="InterPro" id="IPR050182">
    <property type="entry name" value="Cytochrome_P450_fam2"/>
</dbReference>
<dbReference type="GO" id="GO:0005506">
    <property type="term" value="F:iron ion binding"/>
    <property type="evidence" value="ECO:0007669"/>
    <property type="project" value="InterPro"/>
</dbReference>
<dbReference type="InterPro" id="IPR002401">
    <property type="entry name" value="Cyt_P450_E_grp-I"/>
</dbReference>
<dbReference type="GO" id="GO:0020037">
    <property type="term" value="F:heme binding"/>
    <property type="evidence" value="ECO:0000318"/>
    <property type="project" value="GO_Central"/>
</dbReference>
<evidence type="ECO:0000256" key="4">
    <source>
        <dbReference type="ARBA" id="ARBA00023004"/>
    </source>
</evidence>
<dbReference type="Gene3D" id="1.10.630.10">
    <property type="entry name" value="Cytochrome P450"/>
    <property type="match status" value="1"/>
</dbReference>
<dbReference type="Pfam" id="PF00067">
    <property type="entry name" value="p450"/>
    <property type="match status" value="2"/>
</dbReference>
<dbReference type="PANTHER" id="PTHR24300">
    <property type="entry name" value="CYTOCHROME P450 508A4-RELATED"/>
    <property type="match status" value="1"/>
</dbReference>
<dbReference type="PANTHER" id="PTHR24300:SF404">
    <property type="entry name" value="CYTOCHROME P450 2D6-LIKE"/>
    <property type="match status" value="1"/>
</dbReference>
<dbReference type="RefSeq" id="XP_035660928.1">
    <property type="nucleotide sequence ID" value="XM_035805035.1"/>
</dbReference>
<evidence type="ECO:0000313" key="8">
    <source>
        <dbReference type="Proteomes" id="UP000001554"/>
    </source>
</evidence>
<keyword evidence="6" id="KW-0560">Oxidoreductase</keyword>
<dbReference type="InterPro" id="IPR036396">
    <property type="entry name" value="Cyt_P450_sf"/>
</dbReference>
<dbReference type="GO" id="GO:0008395">
    <property type="term" value="F:steroid hydroxylase activity"/>
    <property type="evidence" value="ECO:0000318"/>
    <property type="project" value="GO_Central"/>
</dbReference>
<dbReference type="InterPro" id="IPR001128">
    <property type="entry name" value="Cyt_P450"/>
</dbReference>
<dbReference type="GO" id="GO:0005737">
    <property type="term" value="C:cytoplasm"/>
    <property type="evidence" value="ECO:0000318"/>
    <property type="project" value="GO_Central"/>
</dbReference>
<keyword evidence="5 6" id="KW-0349">Heme</keyword>
<feature type="binding site" description="axial binding residue" evidence="5">
    <location>
        <position position="503"/>
    </location>
    <ligand>
        <name>heme</name>
        <dbReference type="ChEBI" id="CHEBI:30413"/>
    </ligand>
    <ligandPart>
        <name>Fe</name>
        <dbReference type="ChEBI" id="CHEBI:18248"/>
    </ligandPart>
</feature>
<comment type="cofactor">
    <cofactor evidence="1 5">
        <name>heme</name>
        <dbReference type="ChEBI" id="CHEBI:30413"/>
    </cofactor>
</comment>
<dbReference type="PRINTS" id="PR00463">
    <property type="entry name" value="EP450I"/>
</dbReference>
<keyword evidence="4 5" id="KW-0408">Iron</keyword>
<keyword evidence="8" id="KW-1185">Reference proteome</keyword>
<dbReference type="PROSITE" id="PS00086">
    <property type="entry name" value="CYTOCHROME_P450"/>
    <property type="match status" value="1"/>
</dbReference>